<dbReference type="EMBL" id="KV454294">
    <property type="protein sequence ID" value="ODQ72860.1"/>
    <property type="molecule type" value="Genomic_DNA"/>
</dbReference>
<dbReference type="OrthoDB" id="5985073at2759"/>
<gene>
    <name evidence="1" type="ORF">LIPSTDRAFT_71133</name>
</gene>
<reference evidence="1 2" key="1">
    <citation type="journal article" date="2016" name="Proc. Natl. Acad. Sci. U.S.A.">
        <title>Comparative genomics of biotechnologically important yeasts.</title>
        <authorList>
            <person name="Riley R."/>
            <person name="Haridas S."/>
            <person name="Wolfe K.H."/>
            <person name="Lopes M.R."/>
            <person name="Hittinger C.T."/>
            <person name="Goeker M."/>
            <person name="Salamov A.A."/>
            <person name="Wisecaver J.H."/>
            <person name="Long T.M."/>
            <person name="Calvey C.H."/>
            <person name="Aerts A.L."/>
            <person name="Barry K.W."/>
            <person name="Choi C."/>
            <person name="Clum A."/>
            <person name="Coughlan A.Y."/>
            <person name="Deshpande S."/>
            <person name="Douglass A.P."/>
            <person name="Hanson S.J."/>
            <person name="Klenk H.-P."/>
            <person name="LaButti K.M."/>
            <person name="Lapidus A."/>
            <person name="Lindquist E.A."/>
            <person name="Lipzen A.M."/>
            <person name="Meier-Kolthoff J.P."/>
            <person name="Ohm R.A."/>
            <person name="Otillar R.P."/>
            <person name="Pangilinan J.L."/>
            <person name="Peng Y."/>
            <person name="Rokas A."/>
            <person name="Rosa C.A."/>
            <person name="Scheuner C."/>
            <person name="Sibirny A.A."/>
            <person name="Slot J.C."/>
            <person name="Stielow J.B."/>
            <person name="Sun H."/>
            <person name="Kurtzman C.P."/>
            <person name="Blackwell M."/>
            <person name="Grigoriev I.V."/>
            <person name="Jeffries T.W."/>
        </authorList>
    </citation>
    <scope>NUCLEOTIDE SEQUENCE [LARGE SCALE GENOMIC DNA]</scope>
    <source>
        <strain evidence="1 2">NRRL Y-11557</strain>
    </source>
</reference>
<evidence type="ECO:0000313" key="1">
    <source>
        <dbReference type="EMBL" id="ODQ72860.1"/>
    </source>
</evidence>
<name>A0A1E3Q5H0_LIPST</name>
<proteinExistence type="predicted"/>
<accession>A0A1E3Q5H0</accession>
<protein>
    <submittedName>
        <fullName evidence="1">Uncharacterized protein</fullName>
    </submittedName>
</protein>
<dbReference type="AlphaFoldDB" id="A0A1E3Q5H0"/>
<evidence type="ECO:0000313" key="2">
    <source>
        <dbReference type="Proteomes" id="UP000094385"/>
    </source>
</evidence>
<sequence>MQLLLKKYLLDSGQSMLATVIKTRPVEPLFVRALSTATFFEDMILWLSGQNGHTPSPTSPIVTYRFERQFGDRHRDFGDLPGSVIVSANGHNTGIAPHAFDVELWNSGLVSGDNLESGVTFALPTVANGRVYIDTRNSLVVYGLI</sequence>
<dbReference type="Proteomes" id="UP000094385">
    <property type="component" value="Unassembled WGS sequence"/>
</dbReference>
<organism evidence="1 2">
    <name type="scientific">Lipomyces starkeyi NRRL Y-11557</name>
    <dbReference type="NCBI Taxonomy" id="675824"/>
    <lineage>
        <taxon>Eukaryota</taxon>
        <taxon>Fungi</taxon>
        <taxon>Dikarya</taxon>
        <taxon>Ascomycota</taxon>
        <taxon>Saccharomycotina</taxon>
        <taxon>Lipomycetes</taxon>
        <taxon>Lipomycetales</taxon>
        <taxon>Lipomycetaceae</taxon>
        <taxon>Lipomyces</taxon>
    </lineage>
</organism>
<keyword evidence="2" id="KW-1185">Reference proteome</keyword>